<feature type="region of interest" description="Disordered" evidence="2">
    <location>
        <begin position="288"/>
        <end position="307"/>
    </location>
</feature>
<comment type="caution">
    <text evidence="4">The sequence shown here is derived from an EMBL/GenBank/DDBJ whole genome shotgun (WGS) entry which is preliminary data.</text>
</comment>
<accession>A0A9N9L9A8</accession>
<feature type="coiled-coil region" evidence="1">
    <location>
        <begin position="699"/>
        <end position="747"/>
    </location>
</feature>
<feature type="transmembrane region" description="Helical" evidence="3">
    <location>
        <begin position="202"/>
        <end position="224"/>
    </location>
</feature>
<dbReference type="Proteomes" id="UP000696280">
    <property type="component" value="Unassembled WGS sequence"/>
</dbReference>
<keyword evidence="3" id="KW-0472">Membrane</keyword>
<feature type="region of interest" description="Disordered" evidence="2">
    <location>
        <begin position="568"/>
        <end position="592"/>
    </location>
</feature>
<evidence type="ECO:0008006" key="6">
    <source>
        <dbReference type="Google" id="ProtNLM"/>
    </source>
</evidence>
<protein>
    <recommendedName>
        <fullName evidence="6">Ubiquitination network signaling protein</fullName>
    </recommendedName>
</protein>
<dbReference type="EMBL" id="CAJVRL010000109">
    <property type="protein sequence ID" value="CAG8961449.1"/>
    <property type="molecule type" value="Genomic_DNA"/>
</dbReference>
<feature type="region of interest" description="Disordered" evidence="2">
    <location>
        <begin position="345"/>
        <end position="385"/>
    </location>
</feature>
<evidence type="ECO:0000256" key="2">
    <source>
        <dbReference type="SAM" id="MobiDB-lite"/>
    </source>
</evidence>
<feature type="compositionally biased region" description="Polar residues" evidence="2">
    <location>
        <begin position="363"/>
        <end position="385"/>
    </location>
</feature>
<keyword evidence="3" id="KW-1133">Transmembrane helix</keyword>
<keyword evidence="5" id="KW-1185">Reference proteome</keyword>
<feature type="transmembrane region" description="Helical" evidence="3">
    <location>
        <begin position="155"/>
        <end position="182"/>
    </location>
</feature>
<feature type="region of interest" description="Disordered" evidence="2">
    <location>
        <begin position="1"/>
        <end position="117"/>
    </location>
</feature>
<reference evidence="4" key="1">
    <citation type="submission" date="2021-07" db="EMBL/GenBank/DDBJ databases">
        <authorList>
            <person name="Durling M."/>
        </authorList>
    </citation>
    <scope>NUCLEOTIDE SEQUENCE</scope>
</reference>
<keyword evidence="3" id="KW-0812">Transmembrane</keyword>
<dbReference type="AlphaFoldDB" id="A0A9N9L9A8"/>
<feature type="region of interest" description="Disordered" evidence="2">
    <location>
        <begin position="914"/>
        <end position="946"/>
    </location>
</feature>
<name>A0A9N9L9A8_9HELO</name>
<dbReference type="OrthoDB" id="4158994at2759"/>
<evidence type="ECO:0000256" key="3">
    <source>
        <dbReference type="SAM" id="Phobius"/>
    </source>
</evidence>
<proteinExistence type="predicted"/>
<keyword evidence="1" id="KW-0175">Coiled coil</keyword>
<evidence type="ECO:0000313" key="4">
    <source>
        <dbReference type="EMBL" id="CAG8961449.1"/>
    </source>
</evidence>
<evidence type="ECO:0000256" key="1">
    <source>
        <dbReference type="SAM" id="Coils"/>
    </source>
</evidence>
<feature type="coiled-coil region" evidence="1">
    <location>
        <begin position="597"/>
        <end position="631"/>
    </location>
</feature>
<evidence type="ECO:0000313" key="5">
    <source>
        <dbReference type="Proteomes" id="UP000696280"/>
    </source>
</evidence>
<sequence length="946" mass="103056">MPRGQPTAKRQPGVANQRDSRHDAGIVTPGKRIQPSKQKSNGHSNGHPKQPDSNCSTPPLPATPPPANGHARQHPLSDSQPATVHKMAGPVRRPSFGAYSESSSSESYHNNAGLSPENHRRIDVNATKNPAVHRDLGPFNLALTVLRSCPLYDTIAILIVLLQLPPTFLSLVHLLFATLTFVPPSNSTTSGLSFTDVFEGTLGTPSVATIVVVDLFVLMVWLFLWSPLQDVALDLAQTVIALTLGGGTSGREAGLRNVLVCFGLIASSHFARNGNVKQSGFRAILSSTSSMGSSDPDDPLEPVSHGGSKKNAHGWVRSILAIHILAQGLVRFVRDLYIQRNLREKRDTATSISDPEAGKTLADNASETSNSIAQTTENDSSIPLNATTTINSKKKRKQSAQVRVRQPLWAALASTKIVMVKEYETSHTAAESAGTNATDINNLGNAPFNAEADRIWITYVGSDAVSFSTSYFPQHTQSSNLDERRIDSLGVDRSKPFFVRVNKTVWHATKIKAMINPDKLDGQDMRWTGEIFGLAPATDFECEFVSTVDDTVLFSSSVWTMAPPSADTSIGLSPNPQVPRRPGSPTTTLKTSIASSELKLTEERNRQKRERKELRAKVNAIKKEIDKLANSISSSGGNDDRVKQKIQQNNLQQKQAEDALVGLTAEIKALEVIPLDDAAQYSSCKVEYKGQTEKQKHFRSEVNSTRQNVERDLSNLNNELSNIQQKYERAQTRVNKLASEHERITDANARGLDEAQRKENMRQANHIERAKLEGMYLDRLNGLTGQVAEATTSLQLMYGQIENMQRQEIYATASPTTSVPNLHANNGYGSDMMIDHSNTTYSWNAAAMHNPGNMYSQVPYGPPPSMPIHTSGTRTRGRSSSMLSNLSGFTQSDEEVTAPMHPFPVGQATWGHYDAQRHGSTGSGSGAGSLGDPKSPLVGNGIMVAR</sequence>
<feature type="compositionally biased region" description="Pro residues" evidence="2">
    <location>
        <begin position="58"/>
        <end position="67"/>
    </location>
</feature>
<organism evidence="4 5">
    <name type="scientific">Hymenoscyphus fraxineus</name>
    <dbReference type="NCBI Taxonomy" id="746836"/>
    <lineage>
        <taxon>Eukaryota</taxon>
        <taxon>Fungi</taxon>
        <taxon>Dikarya</taxon>
        <taxon>Ascomycota</taxon>
        <taxon>Pezizomycotina</taxon>
        <taxon>Leotiomycetes</taxon>
        <taxon>Helotiales</taxon>
        <taxon>Helotiaceae</taxon>
        <taxon>Hymenoscyphus</taxon>
    </lineage>
</organism>
<gene>
    <name evidence="4" type="ORF">HYFRA_00013899</name>
</gene>
<feature type="compositionally biased region" description="Polar residues" evidence="2">
    <location>
        <begin position="35"/>
        <end position="44"/>
    </location>
</feature>